<dbReference type="KEGG" id="amaq:GO499_04490"/>
<dbReference type="EMBL" id="CP046620">
    <property type="protein sequence ID" value="QHQ34497.1"/>
    <property type="molecule type" value="Genomic_DNA"/>
</dbReference>
<dbReference type="InterPro" id="IPR023801">
    <property type="entry name" value="His_deacetylse_dom"/>
</dbReference>
<evidence type="ECO:0000256" key="2">
    <source>
        <dbReference type="ARBA" id="ARBA00022801"/>
    </source>
</evidence>
<dbReference type="InterPro" id="IPR044150">
    <property type="entry name" value="HDAC_classIV"/>
</dbReference>
<keyword evidence="2" id="KW-0378">Hydrolase</keyword>
<organism evidence="4 5">
    <name type="scientific">Algicella marina</name>
    <dbReference type="NCBI Taxonomy" id="2683284"/>
    <lineage>
        <taxon>Bacteria</taxon>
        <taxon>Pseudomonadati</taxon>
        <taxon>Pseudomonadota</taxon>
        <taxon>Alphaproteobacteria</taxon>
        <taxon>Rhodobacterales</taxon>
        <taxon>Paracoccaceae</taxon>
        <taxon>Algicella</taxon>
    </lineage>
</organism>
<dbReference type="PANTHER" id="PTHR10625:SF19">
    <property type="entry name" value="HISTONE DEACETYLASE 12"/>
    <property type="match status" value="1"/>
</dbReference>
<dbReference type="PRINTS" id="PR01270">
    <property type="entry name" value="HDASUPER"/>
</dbReference>
<dbReference type="RefSeq" id="WP_161861066.1">
    <property type="nucleotide sequence ID" value="NZ_CP046620.1"/>
</dbReference>
<dbReference type="AlphaFoldDB" id="A0A6P1SXK6"/>
<dbReference type="InterPro" id="IPR023696">
    <property type="entry name" value="Ureohydrolase_dom_sf"/>
</dbReference>
<dbReference type="GO" id="GO:0040029">
    <property type="term" value="P:epigenetic regulation of gene expression"/>
    <property type="evidence" value="ECO:0007669"/>
    <property type="project" value="TreeGrafter"/>
</dbReference>
<dbReference type="Gene3D" id="3.40.800.20">
    <property type="entry name" value="Histone deacetylase domain"/>
    <property type="match status" value="1"/>
</dbReference>
<dbReference type="GO" id="GO:0004407">
    <property type="term" value="F:histone deacetylase activity"/>
    <property type="evidence" value="ECO:0007669"/>
    <property type="project" value="InterPro"/>
</dbReference>
<keyword evidence="5" id="KW-1185">Reference proteome</keyword>
<dbReference type="SUPFAM" id="SSF52768">
    <property type="entry name" value="Arginase/deacetylase"/>
    <property type="match status" value="1"/>
</dbReference>
<dbReference type="InterPro" id="IPR000286">
    <property type="entry name" value="HDACs"/>
</dbReference>
<feature type="domain" description="Histone deacetylase" evidence="3">
    <location>
        <begin position="19"/>
        <end position="284"/>
    </location>
</feature>
<proteinExistence type="inferred from homology"/>
<dbReference type="PANTHER" id="PTHR10625">
    <property type="entry name" value="HISTONE DEACETYLASE HDAC1-RELATED"/>
    <property type="match status" value="1"/>
</dbReference>
<gene>
    <name evidence="4" type="ORF">GO499_04490</name>
</gene>
<dbReference type="GO" id="GO:0016787">
    <property type="term" value="F:hydrolase activity"/>
    <property type="evidence" value="ECO:0007669"/>
    <property type="project" value="UniProtKB-KW"/>
</dbReference>
<evidence type="ECO:0000259" key="3">
    <source>
        <dbReference type="Pfam" id="PF00850"/>
    </source>
</evidence>
<evidence type="ECO:0000313" key="4">
    <source>
        <dbReference type="EMBL" id="QHQ34497.1"/>
    </source>
</evidence>
<evidence type="ECO:0000313" key="5">
    <source>
        <dbReference type="Proteomes" id="UP000464495"/>
    </source>
</evidence>
<dbReference type="Pfam" id="PF00850">
    <property type="entry name" value="Hist_deacetyl"/>
    <property type="match status" value="1"/>
</dbReference>
<dbReference type="CDD" id="cd09993">
    <property type="entry name" value="HDAC_classIV"/>
    <property type="match status" value="1"/>
</dbReference>
<accession>A0A6P1SXK6</accession>
<sequence>MLPIVYHPDYMAPLKPGHRFPMSKYGYLRQSLIADGLLPQVGGYLAPAPARFSEIAACHAPDYVDRVFTQTCRPDEVRRIGLPDTERVARRARLSAAGTTLAARLALEHGAACNAAGGSHHAGPEGGAGFCVFNDVAVAARALLDAGQVSRVLILDLDVHQGDGTARIFADCPAVHTFSLHAERNYPAVKAVSDEDVALPDGIGDAAYLAVLAGVLPKLLAEVRPEIVFYNAGVDPHEADRLGRLSLSDAGLAEREAYVFATVRTAGIPVVGVLGGGYDTDMPALGARHAAMFRAAAAELARG</sequence>
<reference evidence="4 5" key="1">
    <citation type="submission" date="2019-12" db="EMBL/GenBank/DDBJ databases">
        <title>Complete genome sequence of Algicella marina strain 9Alg 56(T) isolated from the red alga Tichocarpus crinitus.</title>
        <authorList>
            <person name="Kim S.-G."/>
            <person name="Nedashkovskaya O.I."/>
        </authorList>
    </citation>
    <scope>NUCLEOTIDE SEQUENCE [LARGE SCALE GENOMIC DNA]</scope>
    <source>
        <strain evidence="4 5">9Alg 56</strain>
    </source>
</reference>
<dbReference type="Proteomes" id="UP000464495">
    <property type="component" value="Chromosome"/>
</dbReference>
<name>A0A6P1SXK6_9RHOB</name>
<dbReference type="InterPro" id="IPR037138">
    <property type="entry name" value="His_deacetylse_dom_sf"/>
</dbReference>
<evidence type="ECO:0000256" key="1">
    <source>
        <dbReference type="ARBA" id="ARBA00005947"/>
    </source>
</evidence>
<protein>
    <submittedName>
        <fullName evidence="4">Histone deacetylase</fullName>
    </submittedName>
</protein>
<comment type="similarity">
    <text evidence="1">Belongs to the histone deacetylase family.</text>
</comment>